<evidence type="ECO:0000313" key="7">
    <source>
        <dbReference type="Proteomes" id="UP000823561"/>
    </source>
</evidence>
<name>A0AAV6FGY9_9TELE</name>
<proteinExistence type="inferred from homology"/>
<accession>A0AAV6FGY9</accession>
<evidence type="ECO:0000256" key="4">
    <source>
        <dbReference type="ARBA" id="ARBA00023212"/>
    </source>
</evidence>
<protein>
    <recommendedName>
        <fullName evidence="5">TPX2 C-terminal domain-containing protein</fullName>
    </recommendedName>
</protein>
<comment type="subcellular location">
    <subcellularLocation>
        <location evidence="1">Cytoplasm</location>
        <location evidence="1">Cytoskeleton</location>
    </subcellularLocation>
</comment>
<sequence length="188" mass="22320">MEMEVFNFHARPLPASILTGVVGVPVKRVVTPTTLQPFKLLADERVTIKAERRKQKIKEEKKRWMEAVTFKARPNTVTHKEPFRPRKENHASPTPVGFNLQTEQRAREWLMLDQLKRSREALRVVMEQERLWEQEQMEKVAVAKLRREQVHKAQSIRRYKPLKPKAEIPVTIPQSPQFSHRILFRNRF</sequence>
<dbReference type="EMBL" id="JADWDJ010000023">
    <property type="protein sequence ID" value="KAG5262068.1"/>
    <property type="molecule type" value="Genomic_DNA"/>
</dbReference>
<gene>
    <name evidence="6" type="ORF">AALO_G00291820</name>
</gene>
<dbReference type="GO" id="GO:0005874">
    <property type="term" value="C:microtubule"/>
    <property type="evidence" value="ECO:0007669"/>
    <property type="project" value="InterPro"/>
</dbReference>
<comment type="caution">
    <text evidence="6">The sequence shown here is derived from an EMBL/GenBank/DDBJ whole genome shotgun (WGS) entry which is preliminary data.</text>
</comment>
<dbReference type="Proteomes" id="UP000823561">
    <property type="component" value="Chromosome 23"/>
</dbReference>
<keyword evidence="3" id="KW-0963">Cytoplasm</keyword>
<comment type="similarity">
    <text evidence="2">Belongs to the TPX2 family.</text>
</comment>
<dbReference type="PANTHER" id="PTHR14326:SF44">
    <property type="entry name" value="TARGETING PROTEIN FOR XKLP2"/>
    <property type="match status" value="1"/>
</dbReference>
<evidence type="ECO:0000256" key="3">
    <source>
        <dbReference type="ARBA" id="ARBA00022490"/>
    </source>
</evidence>
<evidence type="ECO:0000313" key="6">
    <source>
        <dbReference type="EMBL" id="KAG5262068.1"/>
    </source>
</evidence>
<dbReference type="InterPro" id="IPR009675">
    <property type="entry name" value="TPX2_fam"/>
</dbReference>
<evidence type="ECO:0000256" key="1">
    <source>
        <dbReference type="ARBA" id="ARBA00004245"/>
    </source>
</evidence>
<reference evidence="6" key="1">
    <citation type="submission" date="2020-10" db="EMBL/GenBank/DDBJ databases">
        <title>Chromosome-scale genome assembly of the Allis shad, Alosa alosa.</title>
        <authorList>
            <person name="Margot Z."/>
            <person name="Christophe K."/>
            <person name="Cabau C."/>
            <person name="Louis A."/>
            <person name="Berthelot C."/>
            <person name="Parey E."/>
            <person name="Roest Crollius H."/>
            <person name="Montfort J."/>
            <person name="Robinson-Rechavi M."/>
            <person name="Bucao C."/>
            <person name="Bouchez O."/>
            <person name="Gislard M."/>
            <person name="Lluch J."/>
            <person name="Milhes M."/>
            <person name="Lampietro C."/>
            <person name="Lopez Roques C."/>
            <person name="Donnadieu C."/>
            <person name="Braasch I."/>
            <person name="Desvignes T."/>
            <person name="Postlethwait J."/>
            <person name="Bobe J."/>
            <person name="Guiguen Y."/>
        </authorList>
    </citation>
    <scope>NUCLEOTIDE SEQUENCE</scope>
    <source>
        <strain evidence="6">M-15738</strain>
        <tissue evidence="6">Blood</tissue>
    </source>
</reference>
<dbReference type="AlphaFoldDB" id="A0AAV6FGY9"/>
<dbReference type="PANTHER" id="PTHR14326">
    <property type="entry name" value="TARGETING PROTEIN FOR XKLP2"/>
    <property type="match status" value="1"/>
</dbReference>
<feature type="domain" description="TPX2 C-terminal" evidence="5">
    <location>
        <begin position="98"/>
        <end position="167"/>
    </location>
</feature>
<keyword evidence="7" id="KW-1185">Reference proteome</keyword>
<dbReference type="GO" id="GO:0060236">
    <property type="term" value="P:regulation of mitotic spindle organization"/>
    <property type="evidence" value="ECO:0007669"/>
    <property type="project" value="InterPro"/>
</dbReference>
<evidence type="ECO:0000259" key="5">
    <source>
        <dbReference type="Pfam" id="PF06886"/>
    </source>
</evidence>
<evidence type="ECO:0000256" key="2">
    <source>
        <dbReference type="ARBA" id="ARBA00005885"/>
    </source>
</evidence>
<organism evidence="6 7">
    <name type="scientific">Alosa alosa</name>
    <name type="common">allis shad</name>
    <dbReference type="NCBI Taxonomy" id="278164"/>
    <lineage>
        <taxon>Eukaryota</taxon>
        <taxon>Metazoa</taxon>
        <taxon>Chordata</taxon>
        <taxon>Craniata</taxon>
        <taxon>Vertebrata</taxon>
        <taxon>Euteleostomi</taxon>
        <taxon>Actinopterygii</taxon>
        <taxon>Neopterygii</taxon>
        <taxon>Teleostei</taxon>
        <taxon>Clupei</taxon>
        <taxon>Clupeiformes</taxon>
        <taxon>Clupeoidei</taxon>
        <taxon>Clupeidae</taxon>
        <taxon>Alosa</taxon>
    </lineage>
</organism>
<keyword evidence="4" id="KW-0206">Cytoskeleton</keyword>
<dbReference type="InterPro" id="IPR027329">
    <property type="entry name" value="TPX2_C"/>
</dbReference>
<dbReference type="GO" id="GO:0005819">
    <property type="term" value="C:spindle"/>
    <property type="evidence" value="ECO:0007669"/>
    <property type="project" value="InterPro"/>
</dbReference>
<dbReference type="Pfam" id="PF06886">
    <property type="entry name" value="TPX2"/>
    <property type="match status" value="1"/>
</dbReference>